<dbReference type="EMBL" id="CP039347">
    <property type="protein sequence ID" value="QCD85946.1"/>
    <property type="molecule type" value="Genomic_DNA"/>
</dbReference>
<evidence type="ECO:0000313" key="2">
    <source>
        <dbReference type="EMBL" id="QCD85946.1"/>
    </source>
</evidence>
<evidence type="ECO:0000313" key="3">
    <source>
        <dbReference type="Proteomes" id="UP000501690"/>
    </source>
</evidence>
<name>A0A4D6LC08_VIGUN</name>
<evidence type="ECO:0000256" key="1">
    <source>
        <dbReference type="SAM" id="MobiDB-lite"/>
    </source>
</evidence>
<proteinExistence type="predicted"/>
<protein>
    <submittedName>
        <fullName evidence="2">Uncharacterized protein</fullName>
    </submittedName>
</protein>
<gene>
    <name evidence="2" type="ORF">DEO72_LG3g467</name>
</gene>
<keyword evidence="3" id="KW-1185">Reference proteome</keyword>
<feature type="region of interest" description="Disordered" evidence="1">
    <location>
        <begin position="33"/>
        <end position="58"/>
    </location>
</feature>
<sequence length="94" mass="10024">MVVFASHHLAVIVEGTAGAAAITSVSYRAVAIGDERPRSPPPASPRHRTTVTRPRSRSELRIAGGEAVGEGFSSLYFLLLISPFRLDMAGWGYG</sequence>
<organism evidence="2 3">
    <name type="scientific">Vigna unguiculata</name>
    <name type="common">Cowpea</name>
    <dbReference type="NCBI Taxonomy" id="3917"/>
    <lineage>
        <taxon>Eukaryota</taxon>
        <taxon>Viridiplantae</taxon>
        <taxon>Streptophyta</taxon>
        <taxon>Embryophyta</taxon>
        <taxon>Tracheophyta</taxon>
        <taxon>Spermatophyta</taxon>
        <taxon>Magnoliopsida</taxon>
        <taxon>eudicotyledons</taxon>
        <taxon>Gunneridae</taxon>
        <taxon>Pentapetalae</taxon>
        <taxon>rosids</taxon>
        <taxon>fabids</taxon>
        <taxon>Fabales</taxon>
        <taxon>Fabaceae</taxon>
        <taxon>Papilionoideae</taxon>
        <taxon>50 kb inversion clade</taxon>
        <taxon>NPAAA clade</taxon>
        <taxon>indigoferoid/millettioid clade</taxon>
        <taxon>Phaseoleae</taxon>
        <taxon>Vigna</taxon>
    </lineage>
</organism>
<dbReference type="AlphaFoldDB" id="A0A4D6LC08"/>
<dbReference type="Proteomes" id="UP000501690">
    <property type="component" value="Linkage Group LG3"/>
</dbReference>
<reference evidence="2 3" key="1">
    <citation type="submission" date="2019-04" db="EMBL/GenBank/DDBJ databases">
        <title>An improved genome assembly and genetic linkage map for asparagus bean, Vigna unguiculata ssp. sesquipedialis.</title>
        <authorList>
            <person name="Xia Q."/>
            <person name="Zhang R."/>
            <person name="Dong Y."/>
        </authorList>
    </citation>
    <scope>NUCLEOTIDE SEQUENCE [LARGE SCALE GENOMIC DNA]</scope>
    <source>
        <tissue evidence="2">Leaf</tissue>
    </source>
</reference>
<accession>A0A4D6LC08</accession>